<protein>
    <submittedName>
        <fullName evidence="10">Amine acid ABC transporter, permease protein, 3-TM region, His/Glu/Gln/Arg/opine family</fullName>
    </submittedName>
</protein>
<dbReference type="InterPro" id="IPR000515">
    <property type="entry name" value="MetI-like"/>
</dbReference>
<keyword evidence="3 7" id="KW-0812">Transmembrane</keyword>
<feature type="domain" description="ABC transmembrane type-1" evidence="9">
    <location>
        <begin position="301"/>
        <end position="488"/>
    </location>
</feature>
<dbReference type="RefSeq" id="WP_082867834.1">
    <property type="nucleotide sequence ID" value="NZ_CP011402.1"/>
</dbReference>
<dbReference type="Pfam" id="PF00497">
    <property type="entry name" value="SBP_bac_3"/>
    <property type="match status" value="1"/>
</dbReference>
<gene>
    <name evidence="10" type="ORF">SAMN02910314_00703</name>
</gene>
<keyword evidence="11" id="KW-1185">Reference proteome</keyword>
<reference evidence="11" key="1">
    <citation type="submission" date="2016-10" db="EMBL/GenBank/DDBJ databases">
        <authorList>
            <person name="Varghese N."/>
        </authorList>
    </citation>
    <scope>NUCLEOTIDE SEQUENCE [LARGE SCALE GENOMIC DNA]</scope>
    <source>
        <strain evidence="11">DSM 21843</strain>
    </source>
</reference>
<dbReference type="STRING" id="79604.AAY81_03065"/>
<keyword evidence="8" id="KW-0732">Signal</keyword>
<dbReference type="OrthoDB" id="9814902at2"/>
<evidence type="ECO:0000313" key="11">
    <source>
        <dbReference type="Proteomes" id="UP000182975"/>
    </source>
</evidence>
<feature type="transmembrane region" description="Helical" evidence="7">
    <location>
        <begin position="466"/>
        <end position="488"/>
    </location>
</feature>
<dbReference type="AlphaFoldDB" id="A0A1H8R8H0"/>
<feature type="transmembrane region" description="Helical" evidence="7">
    <location>
        <begin position="294"/>
        <end position="323"/>
    </location>
</feature>
<comment type="subcellular location">
    <subcellularLocation>
        <location evidence="7">Cell membrane</location>
        <topology evidence="7">Multi-pass membrane protein</topology>
    </subcellularLocation>
    <subcellularLocation>
        <location evidence="1">Membrane</location>
        <topology evidence="1">Multi-pass membrane protein</topology>
    </subcellularLocation>
</comment>
<dbReference type="SUPFAM" id="SSF53850">
    <property type="entry name" value="Periplasmic binding protein-like II"/>
    <property type="match status" value="2"/>
</dbReference>
<evidence type="ECO:0000256" key="3">
    <source>
        <dbReference type="ARBA" id="ARBA00022692"/>
    </source>
</evidence>
<dbReference type="Gene3D" id="3.40.190.10">
    <property type="entry name" value="Periplasmic binding protein-like II"/>
    <property type="match status" value="3"/>
</dbReference>
<evidence type="ECO:0000256" key="2">
    <source>
        <dbReference type="ARBA" id="ARBA00010072"/>
    </source>
</evidence>
<evidence type="ECO:0000256" key="8">
    <source>
        <dbReference type="SAM" id="SignalP"/>
    </source>
</evidence>
<dbReference type="SMART" id="SM00062">
    <property type="entry name" value="PBPb"/>
    <property type="match status" value="1"/>
</dbReference>
<evidence type="ECO:0000256" key="5">
    <source>
        <dbReference type="ARBA" id="ARBA00022989"/>
    </source>
</evidence>
<evidence type="ECO:0000256" key="1">
    <source>
        <dbReference type="ARBA" id="ARBA00004141"/>
    </source>
</evidence>
<dbReference type="CDD" id="cd06261">
    <property type="entry name" value="TM_PBP2"/>
    <property type="match status" value="1"/>
</dbReference>
<dbReference type="PANTHER" id="PTHR30614">
    <property type="entry name" value="MEMBRANE COMPONENT OF AMINO ACID ABC TRANSPORTER"/>
    <property type="match status" value="1"/>
</dbReference>
<evidence type="ECO:0000256" key="4">
    <source>
        <dbReference type="ARBA" id="ARBA00022970"/>
    </source>
</evidence>
<feature type="transmembrane region" description="Helical" evidence="7">
    <location>
        <begin position="370"/>
        <end position="392"/>
    </location>
</feature>
<dbReference type="PROSITE" id="PS50928">
    <property type="entry name" value="ABC_TM1"/>
    <property type="match status" value="1"/>
</dbReference>
<dbReference type="InterPro" id="IPR035906">
    <property type="entry name" value="MetI-like_sf"/>
</dbReference>
<dbReference type="InterPro" id="IPR043429">
    <property type="entry name" value="ArtM/GltK/GlnP/TcyL/YhdX-like"/>
</dbReference>
<dbReference type="Pfam" id="PF00528">
    <property type="entry name" value="BPD_transp_1"/>
    <property type="match status" value="1"/>
</dbReference>
<keyword evidence="4" id="KW-0029">Amino-acid transport</keyword>
<dbReference type="EMBL" id="FOEC01000003">
    <property type="protein sequence ID" value="SEO62646.1"/>
    <property type="molecule type" value="Genomic_DNA"/>
</dbReference>
<feature type="chain" id="PRO_5010220315" evidence="8">
    <location>
        <begin position="31"/>
        <end position="510"/>
    </location>
</feature>
<evidence type="ECO:0000313" key="10">
    <source>
        <dbReference type="EMBL" id="SEO62646.1"/>
    </source>
</evidence>
<dbReference type="GO" id="GO:0005886">
    <property type="term" value="C:plasma membrane"/>
    <property type="evidence" value="ECO:0007669"/>
    <property type="project" value="UniProtKB-SubCell"/>
</dbReference>
<dbReference type="GO" id="GO:0055085">
    <property type="term" value="P:transmembrane transport"/>
    <property type="evidence" value="ECO:0007669"/>
    <property type="project" value="InterPro"/>
</dbReference>
<evidence type="ECO:0000256" key="7">
    <source>
        <dbReference type="RuleBase" id="RU363032"/>
    </source>
</evidence>
<name>A0A1H8R8H0_9ACTN</name>
<dbReference type="InterPro" id="IPR001638">
    <property type="entry name" value="Solute-binding_3/MltF_N"/>
</dbReference>
<evidence type="ECO:0000259" key="9">
    <source>
        <dbReference type="PROSITE" id="PS50928"/>
    </source>
</evidence>
<dbReference type="Proteomes" id="UP000182975">
    <property type="component" value="Unassembled WGS sequence"/>
</dbReference>
<sequence length="510" mass="55309">MTCRTMRAILVSLFAVVALAFAIAPALAYADEATPVYQTLDELSGKRIAYVNGSVYNQAVQGRIDGTTEEFYPSLAECVAAVEAGKADAAVQLSYCCQLAVNRRPGTVTLLPDPVVSVSEGFFFPRGSALTSQFNDVIKRFSEDGTLKELEEKWVAADDSGKTLPEQDWDAPNGTLKFATSGVIEPFSYVGQGGQPKGYDVELALLIARELGYHLEVTTIPMDSIFAAVDTGKADFGGTLTNTPERAAVCDFSEPVMPTTISVIVKSEESAESAGLFGGIATSFQRTFIEEDRWMLVLSGLGVTILISVFSGVLGLLLGYATVLARRSGVRWVGKLVDGYQALMGRIPIVVVLMLFYYVVFGSVDVAGELVAVIAFTLAFGATAGATMWTAVKGIDVIQEETGLALGYTRREVFSKIVFPQARQQFTPQLMGQFVNLVKDTAIVGYISVTDLTRASDLIRARTMDAFFPLITTAVIYFLFCMLLAYVLRKITARLDVTKRPREIQGVDER</sequence>
<comment type="similarity">
    <text evidence="2">Belongs to the binding-protein-dependent transport system permease family. HisMQ subfamily.</text>
</comment>
<dbReference type="Gene3D" id="1.10.3720.10">
    <property type="entry name" value="MetI-like"/>
    <property type="match status" value="1"/>
</dbReference>
<dbReference type="SUPFAM" id="SSF161098">
    <property type="entry name" value="MetI-like"/>
    <property type="match status" value="1"/>
</dbReference>
<proteinExistence type="inferred from homology"/>
<feature type="transmembrane region" description="Helical" evidence="7">
    <location>
        <begin position="343"/>
        <end position="364"/>
    </location>
</feature>
<keyword evidence="6 7" id="KW-0472">Membrane</keyword>
<evidence type="ECO:0000256" key="6">
    <source>
        <dbReference type="ARBA" id="ARBA00023136"/>
    </source>
</evidence>
<dbReference type="GO" id="GO:0006865">
    <property type="term" value="P:amino acid transport"/>
    <property type="evidence" value="ECO:0007669"/>
    <property type="project" value="UniProtKB-KW"/>
</dbReference>
<keyword evidence="7" id="KW-0813">Transport</keyword>
<accession>A0A1H8R8H0</accession>
<dbReference type="PANTHER" id="PTHR30614:SF20">
    <property type="entry name" value="GLUTAMINE TRANSPORT SYSTEM PERMEASE PROTEIN GLNP"/>
    <property type="match status" value="1"/>
</dbReference>
<keyword evidence="5 7" id="KW-1133">Transmembrane helix</keyword>
<feature type="signal peptide" evidence="8">
    <location>
        <begin position="1"/>
        <end position="30"/>
    </location>
</feature>
<organism evidence="10 11">
    <name type="scientific">Denitrobacterium detoxificans</name>
    <dbReference type="NCBI Taxonomy" id="79604"/>
    <lineage>
        <taxon>Bacteria</taxon>
        <taxon>Bacillati</taxon>
        <taxon>Actinomycetota</taxon>
        <taxon>Coriobacteriia</taxon>
        <taxon>Eggerthellales</taxon>
        <taxon>Eggerthellaceae</taxon>
        <taxon>Denitrobacterium</taxon>
    </lineage>
</organism>